<reference evidence="4" key="1">
    <citation type="submission" date="2024-07" db="EMBL/GenBank/DDBJ databases">
        <authorList>
            <person name="Biller S.J."/>
        </authorList>
    </citation>
    <scope>NUCLEOTIDE SEQUENCE</scope>
    <source>
        <strain evidence="4">WC2420</strain>
    </source>
</reference>
<dbReference type="GO" id="GO:0000160">
    <property type="term" value="P:phosphorelay signal transduction system"/>
    <property type="evidence" value="ECO:0007669"/>
    <property type="project" value="InterPro"/>
</dbReference>
<sequence>MLKKKGVNNVEYKFHDYILTKDNQLIQNSKFIRAGAKELSVLRVLIESAGTVVDKNDLLDKVWGCAMVSEESLARCIYVLRKLFKQNKSNNYIQTIYSKGYIFVAEVCEHLPIEKELVKAEPSISHQEIFESLFGKGVSFIEILGQQHVAIDVKILLPTNEFFSKKNES</sequence>
<dbReference type="RefSeq" id="WP_369788259.1">
    <property type="nucleotide sequence ID" value="NZ_CP165628.1"/>
</dbReference>
<name>A0AB39VLF2_9GAMM</name>
<dbReference type="InterPro" id="IPR036388">
    <property type="entry name" value="WH-like_DNA-bd_sf"/>
</dbReference>
<feature type="domain" description="OmpR/PhoB-type" evidence="3">
    <location>
        <begin position="9"/>
        <end position="105"/>
    </location>
</feature>
<dbReference type="PROSITE" id="PS51755">
    <property type="entry name" value="OMPR_PHOB"/>
    <property type="match status" value="1"/>
</dbReference>
<dbReference type="GO" id="GO:0003677">
    <property type="term" value="F:DNA binding"/>
    <property type="evidence" value="ECO:0007669"/>
    <property type="project" value="UniProtKB-UniRule"/>
</dbReference>
<dbReference type="SMART" id="SM00862">
    <property type="entry name" value="Trans_reg_C"/>
    <property type="match status" value="1"/>
</dbReference>
<dbReference type="Pfam" id="PF00486">
    <property type="entry name" value="Trans_reg_C"/>
    <property type="match status" value="1"/>
</dbReference>
<dbReference type="InterPro" id="IPR016032">
    <property type="entry name" value="Sig_transdc_resp-reg_C-effctor"/>
</dbReference>
<dbReference type="AlphaFoldDB" id="A0AB39VLF2"/>
<evidence type="ECO:0000259" key="3">
    <source>
        <dbReference type="PROSITE" id="PS51755"/>
    </source>
</evidence>
<proteinExistence type="predicted"/>
<dbReference type="InterPro" id="IPR001867">
    <property type="entry name" value="OmpR/PhoB-type_DNA-bd"/>
</dbReference>
<organism evidence="4">
    <name type="scientific">Rouxiella sp. WC2420</name>
    <dbReference type="NCBI Taxonomy" id="3234145"/>
    <lineage>
        <taxon>Bacteria</taxon>
        <taxon>Pseudomonadati</taxon>
        <taxon>Pseudomonadota</taxon>
        <taxon>Gammaproteobacteria</taxon>
        <taxon>Enterobacterales</taxon>
        <taxon>Yersiniaceae</taxon>
        <taxon>Rouxiella</taxon>
    </lineage>
</organism>
<dbReference type="EMBL" id="CP165628">
    <property type="protein sequence ID" value="XDU70814.1"/>
    <property type="molecule type" value="Genomic_DNA"/>
</dbReference>
<dbReference type="Gene3D" id="1.10.10.10">
    <property type="entry name" value="Winged helix-like DNA-binding domain superfamily/Winged helix DNA-binding domain"/>
    <property type="match status" value="1"/>
</dbReference>
<dbReference type="GO" id="GO:0006355">
    <property type="term" value="P:regulation of DNA-templated transcription"/>
    <property type="evidence" value="ECO:0007669"/>
    <property type="project" value="InterPro"/>
</dbReference>
<evidence type="ECO:0000256" key="2">
    <source>
        <dbReference type="PROSITE-ProRule" id="PRU01091"/>
    </source>
</evidence>
<dbReference type="SUPFAM" id="SSF46894">
    <property type="entry name" value="C-terminal effector domain of the bipartite response regulators"/>
    <property type="match status" value="1"/>
</dbReference>
<evidence type="ECO:0000313" key="4">
    <source>
        <dbReference type="EMBL" id="XDU70814.1"/>
    </source>
</evidence>
<feature type="DNA-binding region" description="OmpR/PhoB-type" evidence="2">
    <location>
        <begin position="9"/>
        <end position="105"/>
    </location>
</feature>
<evidence type="ECO:0000256" key="1">
    <source>
        <dbReference type="ARBA" id="ARBA00023125"/>
    </source>
</evidence>
<keyword evidence="1 2" id="KW-0238">DNA-binding</keyword>
<protein>
    <submittedName>
        <fullName evidence="4">Winged helix-turn-helix domain-containing protein</fullName>
    </submittedName>
</protein>
<gene>
    <name evidence="4" type="ORF">AB3G37_14665</name>
</gene>
<dbReference type="CDD" id="cd00383">
    <property type="entry name" value="trans_reg_C"/>
    <property type="match status" value="1"/>
</dbReference>
<accession>A0AB39VLF2</accession>